<evidence type="ECO:0000313" key="3">
    <source>
        <dbReference type="EMBL" id="KAL2337261.1"/>
    </source>
</evidence>
<keyword evidence="4" id="KW-1185">Reference proteome</keyword>
<feature type="region of interest" description="Disordered" evidence="1">
    <location>
        <begin position="370"/>
        <end position="473"/>
    </location>
</feature>
<dbReference type="SMART" id="SM00767">
    <property type="entry name" value="DCD"/>
    <property type="match status" value="1"/>
</dbReference>
<dbReference type="PANTHER" id="PTHR46444">
    <property type="entry name" value="DCD (DEVELOPMENT AND CELL DEATH) DOMAIN PROTEIN-RELATED"/>
    <property type="match status" value="1"/>
</dbReference>
<feature type="region of interest" description="Disordered" evidence="1">
    <location>
        <begin position="15"/>
        <end position="350"/>
    </location>
</feature>
<name>A0ABD1MNJ8_9FABA</name>
<dbReference type="EMBL" id="JBGMDY010000004">
    <property type="protein sequence ID" value="KAL2337261.1"/>
    <property type="molecule type" value="Genomic_DNA"/>
</dbReference>
<feature type="compositionally biased region" description="Polar residues" evidence="1">
    <location>
        <begin position="146"/>
        <end position="162"/>
    </location>
</feature>
<comment type="caution">
    <text evidence="3">The sequence shown here is derived from an EMBL/GenBank/DDBJ whole genome shotgun (WGS) entry which is preliminary data.</text>
</comment>
<feature type="compositionally biased region" description="Basic and acidic residues" evidence="1">
    <location>
        <begin position="44"/>
        <end position="59"/>
    </location>
</feature>
<dbReference type="Pfam" id="PF10539">
    <property type="entry name" value="Dev_Cell_Death"/>
    <property type="match status" value="1"/>
</dbReference>
<feature type="compositionally biased region" description="Basic and acidic residues" evidence="1">
    <location>
        <begin position="180"/>
        <end position="189"/>
    </location>
</feature>
<gene>
    <name evidence="3" type="ORF">Fmac_011707</name>
</gene>
<evidence type="ECO:0000256" key="1">
    <source>
        <dbReference type="SAM" id="MobiDB-lite"/>
    </source>
</evidence>
<protein>
    <recommendedName>
        <fullName evidence="2">DCD domain-containing protein</fullName>
    </recommendedName>
</protein>
<feature type="compositionally biased region" description="Polar residues" evidence="1">
    <location>
        <begin position="324"/>
        <end position="340"/>
    </location>
</feature>
<evidence type="ECO:0000259" key="2">
    <source>
        <dbReference type="PROSITE" id="PS51222"/>
    </source>
</evidence>
<evidence type="ECO:0000313" key="4">
    <source>
        <dbReference type="Proteomes" id="UP001603857"/>
    </source>
</evidence>
<dbReference type="PANTHER" id="PTHR46444:SF3">
    <property type="entry name" value="DCD (DEVELOPMENT AND CELL DEATH) DOMAIN PROTEIN"/>
    <property type="match status" value="1"/>
</dbReference>
<feature type="compositionally biased region" description="Basic and acidic residues" evidence="1">
    <location>
        <begin position="438"/>
        <end position="453"/>
    </location>
</feature>
<reference evidence="3 4" key="1">
    <citation type="submission" date="2024-08" db="EMBL/GenBank/DDBJ databases">
        <title>Insights into the chromosomal genome structure of Flemingia macrophylla.</title>
        <authorList>
            <person name="Ding Y."/>
            <person name="Zhao Y."/>
            <person name="Bi W."/>
            <person name="Wu M."/>
            <person name="Zhao G."/>
            <person name="Gong Y."/>
            <person name="Li W."/>
            <person name="Zhang P."/>
        </authorList>
    </citation>
    <scope>NUCLEOTIDE SEQUENCE [LARGE SCALE GENOMIC DNA]</scope>
    <source>
        <strain evidence="3">DYQJB</strain>
        <tissue evidence="3">Leaf</tissue>
    </source>
</reference>
<feature type="compositionally biased region" description="Basic and acidic residues" evidence="1">
    <location>
        <begin position="255"/>
        <end position="302"/>
    </location>
</feature>
<accession>A0ABD1MNJ8</accession>
<dbReference type="Proteomes" id="UP001603857">
    <property type="component" value="Unassembled WGS sequence"/>
</dbReference>
<sequence length="853" mass="96164">MLSSYIAWIKENKMGTVNPPEMSSSPISSGKDEMMGTENPLSSGKDDVMGAENPPKESSKSLLSTKNGMMATANPIEVSSNPLPSKKDDMMGTENPPSPGKDDMGTESLPEVSSNPPSSEKDNMMGKNPLEMSSNSPSMGKDAMMSTVNPTEVFSNPPSSNKFDMVTENLPEVTSGHPSFGKDDRKDTDSFEGSSKPELSDKTTQTLKGKSKIVKKSQAGKLKAKKNNVSPQIHGKRRIVTSKNVVDNADCCHNANEKQISDNSELKETNDELPKEKSEEAENEVKESQNRSTSDKSPKEDLDGSQLKDIVPPEGSSKPKLKNKTTQSLKAQSKIVNKSQAGKLKAKKSNVSLQICGKRRIRTFKKIVDNTESCQSADVKQISDYSQLKETNDELPRQKIQEAENKVKESENGSTSDKSPREKRQQTQKTEASQLDAAEEKQMSKEKYREPNKGSRSRKNKDMRSDTGQLKGHKGEKLGGFIFMCNAKTKPDCFRYRVMGVSTGKKHDVLQVKPGFKLFLYDFDLKLLYGIYKASSSGGMKLEPRAFGGKFPVQVRFNISSDCFPLPESIFRKAIKDNYDEKHKFRTELTVRQVKKLSQLFRPVGVHAAVHPVHSQPKVIIREREYPDGIRESRSHLQRERYNVQSLDREHQFDQRQELGHDLFRRENYRVHGLRRDRRNVAAMSHVNPLLESYEGGYVSLQRDSKNVAATSHANPIMESYKGDYETHHLGRRYMGNVHARVESRGTDPLYLNDCRDPYHAYHRGASPRDAYSTPLSREEISPNSYLVGERPFVSMDNMPRREVVQHRRYSIHSADDDLFGYNRKRPYHGDDLEARAPVSSHYTFAGPSFRRC</sequence>
<feature type="compositionally biased region" description="Polar residues" evidence="1">
    <location>
        <begin position="370"/>
        <end position="389"/>
    </location>
</feature>
<dbReference type="AlphaFoldDB" id="A0ABD1MNJ8"/>
<feature type="domain" description="DCD" evidence="2">
    <location>
        <begin position="476"/>
        <end position="603"/>
    </location>
</feature>
<proteinExistence type="predicted"/>
<dbReference type="InterPro" id="IPR013989">
    <property type="entry name" value="Dev_and_cell_death_domain"/>
</dbReference>
<feature type="compositionally biased region" description="Basic and acidic residues" evidence="1">
    <location>
        <begin position="390"/>
        <end position="411"/>
    </location>
</feature>
<dbReference type="PROSITE" id="PS51222">
    <property type="entry name" value="DCD"/>
    <property type="match status" value="1"/>
</dbReference>
<organism evidence="3 4">
    <name type="scientific">Flemingia macrophylla</name>
    <dbReference type="NCBI Taxonomy" id="520843"/>
    <lineage>
        <taxon>Eukaryota</taxon>
        <taxon>Viridiplantae</taxon>
        <taxon>Streptophyta</taxon>
        <taxon>Embryophyta</taxon>
        <taxon>Tracheophyta</taxon>
        <taxon>Spermatophyta</taxon>
        <taxon>Magnoliopsida</taxon>
        <taxon>eudicotyledons</taxon>
        <taxon>Gunneridae</taxon>
        <taxon>Pentapetalae</taxon>
        <taxon>rosids</taxon>
        <taxon>fabids</taxon>
        <taxon>Fabales</taxon>
        <taxon>Fabaceae</taxon>
        <taxon>Papilionoideae</taxon>
        <taxon>50 kb inversion clade</taxon>
        <taxon>NPAAA clade</taxon>
        <taxon>indigoferoid/millettioid clade</taxon>
        <taxon>Phaseoleae</taxon>
        <taxon>Flemingia</taxon>
    </lineage>
</organism>